<dbReference type="HAMAP" id="MF_00044">
    <property type="entry name" value="Asp_tRNA_synth_type1"/>
    <property type="match status" value="1"/>
</dbReference>
<dbReference type="Gene3D" id="3.30.930.10">
    <property type="entry name" value="Bira Bifunctional Protein, Domain 2"/>
    <property type="match status" value="1"/>
</dbReference>
<dbReference type="Gene3D" id="3.30.1360.30">
    <property type="entry name" value="GAD-like domain"/>
    <property type="match status" value="1"/>
</dbReference>
<dbReference type="InterPro" id="IPR004364">
    <property type="entry name" value="Aa-tRNA-synt_II"/>
</dbReference>
<dbReference type="InterPro" id="IPR006195">
    <property type="entry name" value="aa-tRNA-synth_II"/>
</dbReference>
<comment type="similarity">
    <text evidence="1 7">Belongs to the class-II aminoacyl-tRNA synthetase family. Type 1 subfamily.</text>
</comment>
<organism evidence="9 10">
    <name type="scientific">Azospira restricta</name>
    <dbReference type="NCBI Taxonomy" id="404405"/>
    <lineage>
        <taxon>Bacteria</taxon>
        <taxon>Pseudomonadati</taxon>
        <taxon>Pseudomonadota</taxon>
        <taxon>Betaproteobacteria</taxon>
        <taxon>Rhodocyclales</taxon>
        <taxon>Rhodocyclaceae</taxon>
        <taxon>Azospira</taxon>
    </lineage>
</organism>
<dbReference type="PANTHER" id="PTHR22594">
    <property type="entry name" value="ASPARTYL/LYSYL-TRNA SYNTHETASE"/>
    <property type="match status" value="1"/>
</dbReference>
<reference evidence="9" key="1">
    <citation type="submission" date="2020-11" db="EMBL/GenBank/DDBJ databases">
        <title>Azospira restricta DSM 18626 genome sequence.</title>
        <authorList>
            <person name="Moe W.M."/>
        </authorList>
    </citation>
    <scope>NUCLEOTIDE SEQUENCE</scope>
    <source>
        <strain evidence="9">DSM 18626</strain>
    </source>
</reference>
<keyword evidence="3 7" id="KW-0547">Nucleotide-binding</keyword>
<name>A0A974SRM1_9RHOO</name>
<keyword evidence="4 7" id="KW-0067">ATP-binding</keyword>
<protein>
    <recommendedName>
        <fullName evidence="7">Aspartate--tRNA(Asp/Asn) ligase</fullName>
        <ecNumber evidence="7">6.1.1.23</ecNumber>
    </recommendedName>
    <alternativeName>
        <fullName evidence="7">Aspartyl-tRNA synthetase</fullName>
        <shortName evidence="7">AspRS</shortName>
    </alternativeName>
    <alternativeName>
        <fullName evidence="7">Non-discriminating aspartyl-tRNA synthetase</fullName>
        <shortName evidence="7">ND-AspRS</shortName>
    </alternativeName>
</protein>
<keyword evidence="2 7" id="KW-0436">Ligase</keyword>
<sequence length="604" mass="67489">MRTHYCGQLNSKLIGQEVTLCGWAHRRRDHGGVIFIDLRDREGLAQVVCDPDRAEMFAIAESVRNEFCLKITGKVRARPEGTTNANLASGEIEVLCHAIEVLNPSVTPPFQLDEDNLSENVRLTHRVIDLRRPQMQNNLLLRYKTARAFRRFLDDNGFIDVETPMLTKSTPEGARDYLVPSRVHPGQFFALPQSPQLFKQLLMVAGFDRYYQITKCFRDEDLRADRQPEFTQVDIETSFMGEQEITALMEKLIRTVFKEAIDVDLPEFPRMTYAEAMRRFGSDKPDLRVTLELTEVTDAFKDVAFKVFASVANSEGGRIAAMRIPGGATLTRGEIDAYTQFVGIYGAKGLAYIKVNDVGQLNETGLQSPIVKNLSEASLRTVIERTGAQSGDLIFFGADKAKVVNDALGALRVKIGHEKGYLTGAKWAPLWVIDFPMFEYDDENKRWVACHHPFTSPKDEHMDLLVSDPGKCLAKAYDLALNGWELGGGSVRIHRADVQEKVFAALAIGPEEQQAKFGFLLDALKYGAPPHGGLAFGLDRIVTMMTGAESIRDVIAFPKTQRAQCLLTDAPSGVDEKQLRELHIRLRQKVETQVEIGKDAGQPA</sequence>
<dbReference type="GO" id="GO:0005737">
    <property type="term" value="C:cytoplasm"/>
    <property type="evidence" value="ECO:0007669"/>
    <property type="project" value="UniProtKB-SubCell"/>
</dbReference>
<feature type="binding site" evidence="7">
    <location>
        <begin position="218"/>
        <end position="220"/>
    </location>
    <ligand>
        <name>ATP</name>
        <dbReference type="ChEBI" id="CHEBI:30616"/>
    </ligand>
</feature>
<dbReference type="InterPro" id="IPR004365">
    <property type="entry name" value="NA-bd_OB_tRNA"/>
</dbReference>
<evidence type="ECO:0000256" key="1">
    <source>
        <dbReference type="ARBA" id="ARBA00006303"/>
    </source>
</evidence>
<feature type="binding site" evidence="7">
    <location>
        <position position="172"/>
    </location>
    <ligand>
        <name>L-aspartate</name>
        <dbReference type="ChEBI" id="CHEBI:29991"/>
    </ligand>
</feature>
<accession>A0A974SRM1</accession>
<dbReference type="Gene3D" id="2.40.50.140">
    <property type="entry name" value="Nucleic acid-binding proteins"/>
    <property type="match status" value="1"/>
</dbReference>
<feature type="binding site" evidence="7">
    <location>
        <begin position="537"/>
        <end position="540"/>
    </location>
    <ligand>
        <name>ATP</name>
        <dbReference type="ChEBI" id="CHEBI:30616"/>
    </ligand>
</feature>
<proteinExistence type="inferred from homology"/>
<feature type="binding site" evidence="7">
    <location>
        <position position="451"/>
    </location>
    <ligand>
        <name>L-aspartate</name>
        <dbReference type="ChEBI" id="CHEBI:29991"/>
    </ligand>
</feature>
<evidence type="ECO:0000256" key="7">
    <source>
        <dbReference type="HAMAP-Rule" id="MF_00044"/>
    </source>
</evidence>
<dbReference type="RefSeq" id="WP_203388653.1">
    <property type="nucleotide sequence ID" value="NZ_CP064781.1"/>
</dbReference>
<dbReference type="InterPro" id="IPR012340">
    <property type="entry name" value="NA-bd_OB-fold"/>
</dbReference>
<dbReference type="InterPro" id="IPR047089">
    <property type="entry name" value="Asp-tRNA-ligase_1_N"/>
</dbReference>
<dbReference type="GO" id="GO:0005524">
    <property type="term" value="F:ATP binding"/>
    <property type="evidence" value="ECO:0007669"/>
    <property type="project" value="UniProtKB-UniRule"/>
</dbReference>
<feature type="site" description="Important for tRNA non-discrimination" evidence="7">
    <location>
        <position position="30"/>
    </location>
</feature>
<dbReference type="PRINTS" id="PR01042">
    <property type="entry name" value="TRNASYNTHASP"/>
</dbReference>
<feature type="binding site" evidence="7">
    <location>
        <position position="492"/>
    </location>
    <ligand>
        <name>L-aspartate</name>
        <dbReference type="ChEBI" id="CHEBI:29991"/>
    </ligand>
</feature>
<dbReference type="InterPro" id="IPR029351">
    <property type="entry name" value="GAD_dom"/>
</dbReference>
<dbReference type="AlphaFoldDB" id="A0A974SRM1"/>
<feature type="site" description="Important for tRNA non-discrimination" evidence="7">
    <location>
        <position position="81"/>
    </location>
</feature>
<comment type="function">
    <text evidence="7">Aspartyl-tRNA synthetase with relaxed tRNA specificity since it is able to aspartylate not only its cognate tRNA(Asp) but also tRNA(Asn). Reaction proceeds in two steps: L-aspartate is first activated by ATP to form Asp-AMP and then transferred to the acceptor end of tRNA(Asp/Asn).</text>
</comment>
<comment type="subcellular location">
    <subcellularLocation>
        <location evidence="7">Cytoplasm</location>
    </subcellularLocation>
</comment>
<evidence type="ECO:0000256" key="3">
    <source>
        <dbReference type="ARBA" id="ARBA00022741"/>
    </source>
</evidence>
<comment type="catalytic activity">
    <reaction evidence="7">
        <text>tRNA(Asx) + L-aspartate + ATP = L-aspartyl-tRNA(Asx) + AMP + diphosphate</text>
        <dbReference type="Rhea" id="RHEA:18349"/>
        <dbReference type="Rhea" id="RHEA-COMP:9710"/>
        <dbReference type="Rhea" id="RHEA-COMP:9711"/>
        <dbReference type="ChEBI" id="CHEBI:29991"/>
        <dbReference type="ChEBI" id="CHEBI:30616"/>
        <dbReference type="ChEBI" id="CHEBI:33019"/>
        <dbReference type="ChEBI" id="CHEBI:78442"/>
        <dbReference type="ChEBI" id="CHEBI:78516"/>
        <dbReference type="ChEBI" id="CHEBI:456215"/>
        <dbReference type="EC" id="6.1.1.23"/>
    </reaction>
</comment>
<dbReference type="GO" id="GO:0004815">
    <property type="term" value="F:aspartate-tRNA ligase activity"/>
    <property type="evidence" value="ECO:0007669"/>
    <property type="project" value="UniProtKB-UniRule"/>
</dbReference>
<evidence type="ECO:0000259" key="8">
    <source>
        <dbReference type="PROSITE" id="PS50862"/>
    </source>
</evidence>
<evidence type="ECO:0000256" key="5">
    <source>
        <dbReference type="ARBA" id="ARBA00022917"/>
    </source>
</evidence>
<evidence type="ECO:0000256" key="4">
    <source>
        <dbReference type="ARBA" id="ARBA00022840"/>
    </source>
</evidence>
<evidence type="ECO:0000313" key="10">
    <source>
        <dbReference type="Proteomes" id="UP000663444"/>
    </source>
</evidence>
<feature type="domain" description="Aminoacyl-transfer RNA synthetases class-II family profile" evidence="8">
    <location>
        <begin position="147"/>
        <end position="558"/>
    </location>
</feature>
<dbReference type="CDD" id="cd00777">
    <property type="entry name" value="AspRS_core"/>
    <property type="match status" value="1"/>
</dbReference>
<evidence type="ECO:0000256" key="6">
    <source>
        <dbReference type="ARBA" id="ARBA00023146"/>
    </source>
</evidence>
<dbReference type="CDD" id="cd04317">
    <property type="entry name" value="EcAspRS_like_N"/>
    <property type="match status" value="1"/>
</dbReference>
<dbReference type="InterPro" id="IPR004524">
    <property type="entry name" value="Asp-tRNA-ligase_1"/>
</dbReference>
<dbReference type="Pfam" id="PF02938">
    <property type="entry name" value="GAD"/>
    <property type="match status" value="1"/>
</dbReference>
<dbReference type="InterPro" id="IPR004115">
    <property type="entry name" value="GAD-like_sf"/>
</dbReference>
<evidence type="ECO:0000256" key="2">
    <source>
        <dbReference type="ARBA" id="ARBA00022598"/>
    </source>
</evidence>
<keyword evidence="6 7" id="KW-0030">Aminoacyl-tRNA synthetase</keyword>
<dbReference type="NCBIfam" id="TIGR00459">
    <property type="entry name" value="aspS_bact"/>
    <property type="match status" value="1"/>
</dbReference>
<dbReference type="EMBL" id="CP064781">
    <property type="protein sequence ID" value="QRJ65129.1"/>
    <property type="molecule type" value="Genomic_DNA"/>
</dbReference>
<feature type="binding site" evidence="7">
    <location>
        <position position="485"/>
    </location>
    <ligand>
        <name>ATP</name>
        <dbReference type="ChEBI" id="CHEBI:30616"/>
    </ligand>
</feature>
<dbReference type="InterPro" id="IPR045864">
    <property type="entry name" value="aa-tRNA-synth_II/BPL/LPL"/>
</dbReference>
<dbReference type="InterPro" id="IPR047090">
    <property type="entry name" value="AspRS_core"/>
</dbReference>
<dbReference type="GO" id="GO:0003676">
    <property type="term" value="F:nucleic acid binding"/>
    <property type="evidence" value="ECO:0007669"/>
    <property type="project" value="InterPro"/>
</dbReference>
<dbReference type="KEGG" id="ares:IWH25_07250"/>
<feature type="region of interest" description="Aspartate" evidence="7">
    <location>
        <begin position="196"/>
        <end position="199"/>
    </location>
</feature>
<dbReference type="SUPFAM" id="SSF55261">
    <property type="entry name" value="GAD domain-like"/>
    <property type="match status" value="1"/>
</dbReference>
<dbReference type="GO" id="GO:0006422">
    <property type="term" value="P:aspartyl-tRNA aminoacylation"/>
    <property type="evidence" value="ECO:0007669"/>
    <property type="project" value="UniProtKB-UniRule"/>
</dbReference>
<dbReference type="PROSITE" id="PS50862">
    <property type="entry name" value="AA_TRNA_LIGASE_II"/>
    <property type="match status" value="1"/>
</dbReference>
<gene>
    <name evidence="7 9" type="primary">aspS</name>
    <name evidence="9" type="ORF">IWH25_07250</name>
</gene>
<dbReference type="Proteomes" id="UP000663444">
    <property type="component" value="Chromosome"/>
</dbReference>
<evidence type="ECO:0000313" key="9">
    <source>
        <dbReference type="EMBL" id="QRJ65129.1"/>
    </source>
</evidence>
<keyword evidence="5 7" id="KW-0648">Protein biosynthesis</keyword>
<keyword evidence="10" id="KW-1185">Reference proteome</keyword>
<dbReference type="NCBIfam" id="NF001750">
    <property type="entry name" value="PRK00476.1"/>
    <property type="match status" value="1"/>
</dbReference>
<feature type="binding site" evidence="7">
    <location>
        <position position="227"/>
    </location>
    <ligand>
        <name>ATP</name>
        <dbReference type="ChEBI" id="CHEBI:30616"/>
    </ligand>
</feature>
<dbReference type="InterPro" id="IPR002312">
    <property type="entry name" value="Asp/Asn-tRNA-synth_IIb"/>
</dbReference>
<feature type="binding site" evidence="7">
    <location>
        <position position="218"/>
    </location>
    <ligand>
        <name>L-aspartate</name>
        <dbReference type="ChEBI" id="CHEBI:29991"/>
    </ligand>
</feature>
<dbReference type="Pfam" id="PF00152">
    <property type="entry name" value="tRNA-synt_2"/>
    <property type="match status" value="1"/>
</dbReference>
<dbReference type="EC" id="6.1.1.23" evidence="7"/>
<dbReference type="GO" id="GO:0050560">
    <property type="term" value="F:aspartate-tRNA(Asn) ligase activity"/>
    <property type="evidence" value="ECO:0007669"/>
    <property type="project" value="UniProtKB-EC"/>
</dbReference>
<dbReference type="SUPFAM" id="SSF55681">
    <property type="entry name" value="Class II aaRS and biotin synthetases"/>
    <property type="match status" value="1"/>
</dbReference>
<comment type="subunit">
    <text evidence="7">Homodimer.</text>
</comment>
<dbReference type="PANTHER" id="PTHR22594:SF5">
    <property type="entry name" value="ASPARTATE--TRNA LIGASE, MITOCHONDRIAL"/>
    <property type="match status" value="1"/>
</dbReference>
<keyword evidence="7" id="KW-0963">Cytoplasm</keyword>
<dbReference type="Pfam" id="PF01336">
    <property type="entry name" value="tRNA_anti-codon"/>
    <property type="match status" value="1"/>
</dbReference>
<dbReference type="SUPFAM" id="SSF50249">
    <property type="entry name" value="Nucleic acid-binding proteins"/>
    <property type="match status" value="1"/>
</dbReference>